<dbReference type="Pfam" id="PF11181">
    <property type="entry name" value="YflT"/>
    <property type="match status" value="1"/>
</dbReference>
<feature type="compositionally biased region" description="Polar residues" evidence="1">
    <location>
        <begin position="189"/>
        <end position="199"/>
    </location>
</feature>
<dbReference type="PANTHER" id="PTHR36109">
    <property type="entry name" value="MEMBRANE PROTEIN-RELATED"/>
    <property type="match status" value="1"/>
</dbReference>
<evidence type="ECO:0000313" key="4">
    <source>
        <dbReference type="EMBL" id="MCY9599435.1"/>
    </source>
</evidence>
<gene>
    <name evidence="4" type="ORF">M5X16_27195</name>
    <name evidence="5" type="ORF">PC41400_27985</name>
</gene>
<dbReference type="GeneID" id="95378633"/>
<dbReference type="Proteomes" id="UP001527202">
    <property type="component" value="Unassembled WGS sequence"/>
</dbReference>
<evidence type="ECO:0000313" key="6">
    <source>
        <dbReference type="Proteomes" id="UP000288943"/>
    </source>
</evidence>
<reference evidence="4 7" key="2">
    <citation type="submission" date="2022-05" db="EMBL/GenBank/DDBJ databases">
        <title>Genome Sequencing of Bee-Associated Microbes.</title>
        <authorList>
            <person name="Dunlap C."/>
        </authorList>
    </citation>
    <scope>NUCLEOTIDE SEQUENCE [LARGE SCALE GENOMIC DNA]</scope>
    <source>
        <strain evidence="4 7">NRRL B-23120</strain>
    </source>
</reference>
<dbReference type="RefSeq" id="WP_042235974.1">
    <property type="nucleotide sequence ID" value="NZ_CP026520.1"/>
</dbReference>
<proteinExistence type="predicted"/>
<feature type="region of interest" description="Disordered" evidence="1">
    <location>
        <begin position="167"/>
        <end position="199"/>
    </location>
</feature>
<name>A0A410X3X1_9BACL</name>
<protein>
    <submittedName>
        <fullName evidence="4">General stress protein</fullName>
    </submittedName>
</protein>
<organism evidence="5 6">
    <name type="scientific">Paenibacillus chitinolyticus</name>
    <dbReference type="NCBI Taxonomy" id="79263"/>
    <lineage>
        <taxon>Bacteria</taxon>
        <taxon>Bacillati</taxon>
        <taxon>Bacillota</taxon>
        <taxon>Bacilli</taxon>
        <taxon>Bacillales</taxon>
        <taxon>Paenibacillaceae</taxon>
        <taxon>Paenibacillus</taxon>
    </lineage>
</organism>
<feature type="domain" description="General stress protein 17M-like" evidence="3">
    <location>
        <begin position="7"/>
        <end position="70"/>
    </location>
</feature>
<dbReference type="EMBL" id="CP026520">
    <property type="protein sequence ID" value="QAV21300.1"/>
    <property type="molecule type" value="Genomic_DNA"/>
</dbReference>
<dbReference type="KEGG" id="pchi:PC41400_27985"/>
<evidence type="ECO:0000256" key="2">
    <source>
        <dbReference type="SAM" id="Phobius"/>
    </source>
</evidence>
<dbReference type="InterPro" id="IPR052948">
    <property type="entry name" value="Low_temp-induced_all0457"/>
</dbReference>
<keyword evidence="2" id="KW-1133">Transmembrane helix</keyword>
<dbReference type="InterPro" id="IPR025889">
    <property type="entry name" value="GSP17M-like_dom"/>
</dbReference>
<sequence>MTRKARGVFQSSREAHRAIEALKEHGYRDEDISVLAKHREEFGPYTERQEIAGKEDTKAEKGAIGGAAIGSAAGLIAGIGLMAVPGIGPILAAGPLAAALSGAAIGAGAGGVTGALVGAGIPEEEIENYHSRVDRGDILIVVDTPENKWELVNEILRENRDDNFTADERSKSDVYEATPHAVHDDPDLLSNQEDVNFRR</sequence>
<keyword evidence="7" id="KW-1185">Reference proteome</keyword>
<dbReference type="Proteomes" id="UP000288943">
    <property type="component" value="Chromosome"/>
</dbReference>
<reference evidence="5 6" key="1">
    <citation type="submission" date="2018-01" db="EMBL/GenBank/DDBJ databases">
        <title>The whole genome sequencing and assembly of Paenibacillus chitinolyticus KCCM 41400 strain.</title>
        <authorList>
            <person name="Kim J.-Y."/>
            <person name="Park M.-K."/>
            <person name="Lee Y.-J."/>
            <person name="Yi H."/>
            <person name="Bahn Y.-S."/>
            <person name="Kim J.F."/>
            <person name="Lee D.-W."/>
        </authorList>
    </citation>
    <scope>NUCLEOTIDE SEQUENCE [LARGE SCALE GENOMIC DNA]</scope>
    <source>
        <strain evidence="5 6">KCCM 41400</strain>
    </source>
</reference>
<keyword evidence="2" id="KW-0812">Transmembrane</keyword>
<dbReference type="AlphaFoldDB" id="A0A410X3X1"/>
<keyword evidence="2" id="KW-0472">Membrane</keyword>
<dbReference type="EMBL" id="JAMDMJ010000043">
    <property type="protein sequence ID" value="MCY9599435.1"/>
    <property type="molecule type" value="Genomic_DNA"/>
</dbReference>
<evidence type="ECO:0000313" key="7">
    <source>
        <dbReference type="Proteomes" id="UP001527202"/>
    </source>
</evidence>
<dbReference type="OrthoDB" id="118405at2"/>
<evidence type="ECO:0000256" key="1">
    <source>
        <dbReference type="SAM" id="MobiDB-lite"/>
    </source>
</evidence>
<dbReference type="PANTHER" id="PTHR36109:SF2">
    <property type="entry name" value="MEMBRANE PROTEIN"/>
    <property type="match status" value="1"/>
</dbReference>
<evidence type="ECO:0000313" key="5">
    <source>
        <dbReference type="EMBL" id="QAV21300.1"/>
    </source>
</evidence>
<feature type="transmembrane region" description="Helical" evidence="2">
    <location>
        <begin position="63"/>
        <end position="84"/>
    </location>
</feature>
<feature type="transmembrane region" description="Helical" evidence="2">
    <location>
        <begin position="96"/>
        <end position="121"/>
    </location>
</feature>
<evidence type="ECO:0000259" key="3">
    <source>
        <dbReference type="Pfam" id="PF11181"/>
    </source>
</evidence>
<accession>A0A410X3X1</accession>